<evidence type="ECO:0000256" key="3">
    <source>
        <dbReference type="ARBA" id="ARBA00022679"/>
    </source>
</evidence>
<gene>
    <name evidence="6" type="ORF">K8I29_09665</name>
</gene>
<dbReference type="Proteomes" id="UP000705867">
    <property type="component" value="Unassembled WGS sequence"/>
</dbReference>
<dbReference type="Pfam" id="PF22435">
    <property type="entry name" value="MRM3-like_sub_bind"/>
    <property type="match status" value="1"/>
</dbReference>
<dbReference type="GO" id="GO:0003723">
    <property type="term" value="F:RNA binding"/>
    <property type="evidence" value="ECO:0007669"/>
    <property type="project" value="InterPro"/>
</dbReference>
<dbReference type="AlphaFoldDB" id="A0A953JD06"/>
<evidence type="ECO:0000256" key="1">
    <source>
        <dbReference type="ARBA" id="ARBA00007228"/>
    </source>
</evidence>
<dbReference type="SUPFAM" id="SSF75217">
    <property type="entry name" value="alpha/beta knot"/>
    <property type="match status" value="1"/>
</dbReference>
<evidence type="ECO:0000313" key="7">
    <source>
        <dbReference type="Proteomes" id="UP000705867"/>
    </source>
</evidence>
<reference evidence="6" key="2">
    <citation type="submission" date="2021-08" db="EMBL/GenBank/DDBJ databases">
        <authorList>
            <person name="Dalcin Martins P."/>
        </authorList>
    </citation>
    <scope>NUCLEOTIDE SEQUENCE</scope>
    <source>
        <strain evidence="6">MAG_39</strain>
    </source>
</reference>
<comment type="caution">
    <text evidence="6">The sequence shown here is derived from an EMBL/GenBank/DDBJ whole genome shotgun (WGS) entry which is preliminary data.</text>
</comment>
<dbReference type="GO" id="GO:0032259">
    <property type="term" value="P:methylation"/>
    <property type="evidence" value="ECO:0007669"/>
    <property type="project" value="UniProtKB-KW"/>
</dbReference>
<dbReference type="SUPFAM" id="SSF55315">
    <property type="entry name" value="L30e-like"/>
    <property type="match status" value="1"/>
</dbReference>
<dbReference type="Pfam" id="PF00588">
    <property type="entry name" value="SpoU_methylase"/>
    <property type="match status" value="1"/>
</dbReference>
<dbReference type="PANTHER" id="PTHR43191:SF2">
    <property type="entry name" value="RRNA METHYLTRANSFERASE 3, MITOCHONDRIAL"/>
    <property type="match status" value="1"/>
</dbReference>
<dbReference type="InterPro" id="IPR001537">
    <property type="entry name" value="SpoU_MeTrfase"/>
</dbReference>
<dbReference type="EMBL" id="JAIOIV010000076">
    <property type="protein sequence ID" value="MBZ0156459.1"/>
    <property type="molecule type" value="Genomic_DNA"/>
</dbReference>
<dbReference type="InterPro" id="IPR029026">
    <property type="entry name" value="tRNA_m1G_MTases_N"/>
</dbReference>
<proteinExistence type="inferred from homology"/>
<feature type="domain" description="tRNA/rRNA methyltransferase SpoU type" evidence="4">
    <location>
        <begin position="132"/>
        <end position="271"/>
    </location>
</feature>
<evidence type="ECO:0000259" key="5">
    <source>
        <dbReference type="Pfam" id="PF22435"/>
    </source>
</evidence>
<keyword evidence="2 6" id="KW-0489">Methyltransferase</keyword>
<comment type="similarity">
    <text evidence="1">Belongs to the class IV-like SAM-binding methyltransferase superfamily. RNA methyltransferase TrmH family.</text>
</comment>
<organism evidence="6 7">
    <name type="scientific">Candidatus Nitrobium versatile</name>
    <dbReference type="NCBI Taxonomy" id="2884831"/>
    <lineage>
        <taxon>Bacteria</taxon>
        <taxon>Pseudomonadati</taxon>
        <taxon>Nitrospirota</taxon>
        <taxon>Nitrospiria</taxon>
        <taxon>Nitrospirales</taxon>
        <taxon>Nitrospiraceae</taxon>
        <taxon>Candidatus Nitrobium</taxon>
    </lineage>
</organism>
<dbReference type="PANTHER" id="PTHR43191">
    <property type="entry name" value="RRNA METHYLTRANSFERASE 3"/>
    <property type="match status" value="1"/>
</dbReference>
<dbReference type="InterPro" id="IPR029064">
    <property type="entry name" value="Ribosomal_eL30-like_sf"/>
</dbReference>
<dbReference type="Gene3D" id="3.40.1280.10">
    <property type="match status" value="1"/>
</dbReference>
<feature type="domain" description="MRM3-like substrate binding" evidence="5">
    <location>
        <begin position="11"/>
        <end position="113"/>
    </location>
</feature>
<protein>
    <submittedName>
        <fullName evidence="6">RNA methyltransferase</fullName>
    </submittedName>
</protein>
<evidence type="ECO:0000256" key="2">
    <source>
        <dbReference type="ARBA" id="ARBA00022603"/>
    </source>
</evidence>
<evidence type="ECO:0000259" key="4">
    <source>
        <dbReference type="Pfam" id="PF00588"/>
    </source>
</evidence>
<dbReference type="InterPro" id="IPR053888">
    <property type="entry name" value="MRM3-like_sub_bind"/>
</dbReference>
<dbReference type="Gene3D" id="3.30.1330.30">
    <property type="match status" value="1"/>
</dbReference>
<keyword evidence="3" id="KW-0808">Transferase</keyword>
<reference evidence="6" key="1">
    <citation type="journal article" date="2021" name="bioRxiv">
        <title>Unraveling nitrogen, sulfur and carbon metabolic pathways and microbial community transcriptional responses to substrate deprivation and toxicity stresses in a bioreactor mimicking anoxic brackish coastal sediment conditions.</title>
        <authorList>
            <person name="Martins P.D."/>
            <person name="Echeveste M.J."/>
            <person name="Arshad A."/>
            <person name="Kurth J."/>
            <person name="Ouboter H."/>
            <person name="Jetten M.S.M."/>
            <person name="Welte C.U."/>
        </authorList>
    </citation>
    <scope>NUCLEOTIDE SEQUENCE</scope>
    <source>
        <strain evidence="6">MAG_39</strain>
    </source>
</reference>
<dbReference type="GO" id="GO:0008173">
    <property type="term" value="F:RNA methyltransferase activity"/>
    <property type="evidence" value="ECO:0007669"/>
    <property type="project" value="InterPro"/>
</dbReference>
<evidence type="ECO:0000313" key="6">
    <source>
        <dbReference type="EMBL" id="MBZ0156459.1"/>
    </source>
</evidence>
<dbReference type="GO" id="GO:0006396">
    <property type="term" value="P:RNA processing"/>
    <property type="evidence" value="ECO:0007669"/>
    <property type="project" value="InterPro"/>
</dbReference>
<name>A0A953JD06_9BACT</name>
<dbReference type="InterPro" id="IPR029028">
    <property type="entry name" value="Alpha/beta_knot_MTases"/>
</dbReference>
<accession>A0A953JD06</accession>
<dbReference type="CDD" id="cd18095">
    <property type="entry name" value="SpoU-like_rRNA-MTase"/>
    <property type="match status" value="1"/>
</dbReference>
<sequence>MRTLKITSPSNPMIREALRIREKRGKYRNAAFLVEGPHLMDMAISSPYTGIKRVFFTEAFRGREEGRQLLGRVAQKGDAGSSGRGEREVFLLEIPEPLLSRIAGTETPQGIVAIVSYPVTALGDIAFRDVPFLVVCDGIQDPGNLGTIIRVADAAGADGVVILPGSCDVFMPKTVRATAGSLFSLPIAYSSPDALADYFEVSGIMLAVADVRAEVPVYAFDFARPVAVAFGNEAHGPGRELRERAKGLVKIPIIGKAESLNVAMSATVCLYEAVRQRWFSGGRGAED</sequence>
<dbReference type="InterPro" id="IPR051259">
    <property type="entry name" value="rRNA_Methyltransferase"/>
</dbReference>